<protein>
    <submittedName>
        <fullName evidence="1">Uncharacterized protein</fullName>
    </submittedName>
</protein>
<dbReference type="AlphaFoldDB" id="A0A5B3GDH1"/>
<dbReference type="EMBL" id="VVXJ01000063">
    <property type="protein sequence ID" value="KAA2371624.1"/>
    <property type="molecule type" value="Genomic_DNA"/>
</dbReference>
<dbReference type="RefSeq" id="WP_149873413.1">
    <property type="nucleotide sequence ID" value="NZ_VVXJ01000063.1"/>
</dbReference>
<evidence type="ECO:0000313" key="1">
    <source>
        <dbReference type="EMBL" id="KAA2371624.1"/>
    </source>
</evidence>
<organism evidence="1 2">
    <name type="scientific">Alistipes shahii</name>
    <dbReference type="NCBI Taxonomy" id="328814"/>
    <lineage>
        <taxon>Bacteria</taxon>
        <taxon>Pseudomonadati</taxon>
        <taxon>Bacteroidota</taxon>
        <taxon>Bacteroidia</taxon>
        <taxon>Bacteroidales</taxon>
        <taxon>Rikenellaceae</taxon>
        <taxon>Alistipes</taxon>
    </lineage>
</organism>
<proteinExistence type="predicted"/>
<dbReference type="Proteomes" id="UP000322658">
    <property type="component" value="Unassembled WGS sequence"/>
</dbReference>
<reference evidence="1 2" key="1">
    <citation type="journal article" date="2019" name="Nat. Med.">
        <title>A library of human gut bacterial isolates paired with longitudinal multiomics data enables mechanistic microbiome research.</title>
        <authorList>
            <person name="Poyet M."/>
            <person name="Groussin M."/>
            <person name="Gibbons S.M."/>
            <person name="Avila-Pacheco J."/>
            <person name="Jiang X."/>
            <person name="Kearney S.M."/>
            <person name="Perrotta A.R."/>
            <person name="Berdy B."/>
            <person name="Zhao S."/>
            <person name="Lieberman T.D."/>
            <person name="Swanson P.K."/>
            <person name="Smith M."/>
            <person name="Roesemann S."/>
            <person name="Alexander J.E."/>
            <person name="Rich S.A."/>
            <person name="Livny J."/>
            <person name="Vlamakis H."/>
            <person name="Clish C."/>
            <person name="Bullock K."/>
            <person name="Deik A."/>
            <person name="Scott J."/>
            <person name="Pierce K.A."/>
            <person name="Xavier R.J."/>
            <person name="Alm E.J."/>
        </authorList>
    </citation>
    <scope>NUCLEOTIDE SEQUENCE [LARGE SCALE GENOMIC DNA]</scope>
    <source>
        <strain evidence="1 2">BIOML-A1</strain>
    </source>
</reference>
<name>A0A5B3GDH1_9BACT</name>
<comment type="caution">
    <text evidence="1">The sequence shown here is derived from an EMBL/GenBank/DDBJ whole genome shotgun (WGS) entry which is preliminary data.</text>
</comment>
<gene>
    <name evidence="1" type="ORF">F2Y07_14245</name>
</gene>
<accession>A0A5B3GDH1</accession>
<evidence type="ECO:0000313" key="2">
    <source>
        <dbReference type="Proteomes" id="UP000322658"/>
    </source>
</evidence>
<sequence>MNIFLFCFLTLFFSYSLFGKNSEKEVVVNISNMSDIEKANFSSILLYIDDSNVSWNNVLIYLMKINSIGVKDISMGKNGDIINISSNGIEDDIKVVRYSVDKKTKINFKKEINIDSINHSIGQYVLIYWPINAWRNDCLRKISVMIFKTKIDSLKDKKIGLNFCIDKNVSIGDVFCYLSVLSQHRNCVGIVFSYNFIFNPEYYQLSPNISSELP</sequence>